<feature type="transmembrane region" description="Helical" evidence="7">
    <location>
        <begin position="7"/>
        <end position="34"/>
    </location>
</feature>
<comment type="caution">
    <text evidence="9">The sequence shown here is derived from an EMBL/GenBank/DDBJ whole genome shotgun (WGS) entry which is preliminary data.</text>
</comment>
<feature type="transmembrane region" description="Helical" evidence="7">
    <location>
        <begin position="281"/>
        <end position="300"/>
    </location>
</feature>
<evidence type="ECO:0000256" key="7">
    <source>
        <dbReference type="RuleBase" id="RU369079"/>
    </source>
</evidence>
<reference evidence="9" key="1">
    <citation type="submission" date="2021-11" db="EMBL/GenBank/DDBJ databases">
        <title>Halomonas sp., isolated from a coastal aquaculture zone in Dongshan Bay.</title>
        <authorList>
            <person name="Lin W."/>
        </authorList>
    </citation>
    <scope>NUCLEOTIDE SEQUENCE</scope>
    <source>
        <strain evidence="9">Yzlin-01</strain>
    </source>
</reference>
<evidence type="ECO:0000256" key="5">
    <source>
        <dbReference type="ARBA" id="ARBA00022989"/>
    </source>
</evidence>
<organism evidence="9 10">
    <name type="scientific">Halomonas dongshanensis</name>
    <dbReference type="NCBI Taxonomy" id="2890835"/>
    <lineage>
        <taxon>Bacteria</taxon>
        <taxon>Pseudomonadati</taxon>
        <taxon>Pseudomonadota</taxon>
        <taxon>Gammaproteobacteria</taxon>
        <taxon>Oceanospirillales</taxon>
        <taxon>Halomonadaceae</taxon>
        <taxon>Halomonas</taxon>
    </lineage>
</organism>
<feature type="transmembrane region" description="Helical" evidence="7">
    <location>
        <begin position="403"/>
        <end position="424"/>
    </location>
</feature>
<comment type="similarity">
    <text evidence="7">Belongs to the TRAP transporter large permease family.</text>
</comment>
<feature type="domain" description="TRAP C4-dicarboxylate transport system permease DctM subunit" evidence="8">
    <location>
        <begin position="7"/>
        <end position="420"/>
    </location>
</feature>
<comment type="function">
    <text evidence="7">Part of the tripartite ATP-independent periplasmic (TRAP) transport system.</text>
</comment>
<evidence type="ECO:0000256" key="4">
    <source>
        <dbReference type="ARBA" id="ARBA00022692"/>
    </source>
</evidence>
<dbReference type="Pfam" id="PF06808">
    <property type="entry name" value="DctM"/>
    <property type="match status" value="1"/>
</dbReference>
<evidence type="ECO:0000313" key="9">
    <source>
        <dbReference type="EMBL" id="MCS2609785.1"/>
    </source>
</evidence>
<evidence type="ECO:0000256" key="3">
    <source>
        <dbReference type="ARBA" id="ARBA00022519"/>
    </source>
</evidence>
<dbReference type="NCBIfam" id="TIGR00786">
    <property type="entry name" value="dctM"/>
    <property type="match status" value="1"/>
</dbReference>
<comment type="caution">
    <text evidence="7">Lacks conserved residue(s) required for the propagation of feature annotation.</text>
</comment>
<dbReference type="RefSeq" id="WP_259036283.1">
    <property type="nucleotide sequence ID" value="NZ_JAJISC010000004.1"/>
</dbReference>
<dbReference type="EMBL" id="JAJISC010000004">
    <property type="protein sequence ID" value="MCS2609785.1"/>
    <property type="molecule type" value="Genomic_DNA"/>
</dbReference>
<proteinExistence type="inferred from homology"/>
<dbReference type="PANTHER" id="PTHR33362:SF5">
    <property type="entry name" value="C4-DICARBOXYLATE TRAP TRANSPORTER LARGE PERMEASE PROTEIN DCTM"/>
    <property type="match status" value="1"/>
</dbReference>
<comment type="subcellular location">
    <subcellularLocation>
        <location evidence="1 7">Cell inner membrane</location>
        <topology evidence="1 7">Multi-pass membrane protein</topology>
    </subcellularLocation>
</comment>
<feature type="transmembrane region" description="Helical" evidence="7">
    <location>
        <begin position="136"/>
        <end position="160"/>
    </location>
</feature>
<feature type="transmembrane region" description="Helical" evidence="7">
    <location>
        <begin position="244"/>
        <end position="260"/>
    </location>
</feature>
<keyword evidence="3 7" id="KW-0997">Cell inner membrane</keyword>
<feature type="transmembrane region" description="Helical" evidence="7">
    <location>
        <begin position="320"/>
        <end position="347"/>
    </location>
</feature>
<keyword evidence="10" id="KW-1185">Reference proteome</keyword>
<feature type="transmembrane region" description="Helical" evidence="7">
    <location>
        <begin position="359"/>
        <end position="383"/>
    </location>
</feature>
<dbReference type="PIRSF" id="PIRSF006066">
    <property type="entry name" value="HI0050"/>
    <property type="match status" value="1"/>
</dbReference>
<accession>A0ABT2EFA0</accession>
<name>A0ABT2EFA0_9GAMM</name>
<evidence type="ECO:0000313" key="10">
    <source>
        <dbReference type="Proteomes" id="UP001165542"/>
    </source>
</evidence>
<sequence>MESIIAFAVLVVLIMSGLWIQIAVGLSALLYLFLMNGASGWNALGLVSWGSANSFTLAAIPLFIFMAEILLGSGLSDRLYKGLAPFTRRLPGGLLHTNIVGSGIFAAVSGGSAPTAAAMSTVAIPALGRRGYQKRIIAGSLAAGGTLGILIPPSITMIIYATFTETSIAKLFAAGLFPGILLAACYSVFIIARTLKNPALAPRDTTTYGAMDYAKSLFDILPFLALIICVLGSIYGGIATPTEAGAVGVVGAMVIAAVYRRLNIAMLRSAVARTLKMSGNVLFIVFISMLFAYATTLSGVGDQLVEWVSQAGISQFQLLIMLMLAFAILGCFMEGLGMIAIIVPIIFPVLMAMGVDPIWFGVFVVVLIELGQLTPPLGVILFVVSGSSPDLKVEDVVMGTLPFFLIILAFLLMLIVFPEIVLWFPSLIQ</sequence>
<keyword evidence="5 7" id="KW-1133">Transmembrane helix</keyword>
<keyword evidence="7" id="KW-0813">Transport</keyword>
<comment type="subunit">
    <text evidence="7">The complex comprises the extracytoplasmic solute receptor protein and the two transmembrane proteins.</text>
</comment>
<dbReference type="PANTHER" id="PTHR33362">
    <property type="entry name" value="SIALIC ACID TRAP TRANSPORTER PERMEASE PROTEIN SIAT-RELATED"/>
    <property type="match status" value="1"/>
</dbReference>
<keyword evidence="2" id="KW-1003">Cell membrane</keyword>
<dbReference type="InterPro" id="IPR010656">
    <property type="entry name" value="DctM"/>
</dbReference>
<keyword evidence="6 7" id="KW-0472">Membrane</keyword>
<evidence type="ECO:0000256" key="1">
    <source>
        <dbReference type="ARBA" id="ARBA00004429"/>
    </source>
</evidence>
<keyword evidence="4 7" id="KW-0812">Transmembrane</keyword>
<feature type="transmembrane region" description="Helical" evidence="7">
    <location>
        <begin position="216"/>
        <end position="238"/>
    </location>
</feature>
<evidence type="ECO:0000259" key="8">
    <source>
        <dbReference type="Pfam" id="PF06808"/>
    </source>
</evidence>
<feature type="transmembrane region" description="Helical" evidence="7">
    <location>
        <begin position="172"/>
        <end position="195"/>
    </location>
</feature>
<protein>
    <recommendedName>
        <fullName evidence="7">TRAP transporter large permease protein</fullName>
    </recommendedName>
</protein>
<feature type="transmembrane region" description="Helical" evidence="7">
    <location>
        <begin position="46"/>
        <end position="71"/>
    </location>
</feature>
<evidence type="ECO:0000256" key="6">
    <source>
        <dbReference type="ARBA" id="ARBA00023136"/>
    </source>
</evidence>
<dbReference type="InterPro" id="IPR004681">
    <property type="entry name" value="TRAP_DctM"/>
</dbReference>
<evidence type="ECO:0000256" key="2">
    <source>
        <dbReference type="ARBA" id="ARBA00022475"/>
    </source>
</evidence>
<gene>
    <name evidence="9" type="ORF">LLY24_10700</name>
</gene>
<dbReference type="Proteomes" id="UP001165542">
    <property type="component" value="Unassembled WGS sequence"/>
</dbReference>